<comment type="subcellular location">
    <subcellularLocation>
        <location evidence="1 8">Cell outer membrane</location>
        <topology evidence="1 8">Multi-pass membrane protein</topology>
    </subcellularLocation>
</comment>
<name>A0ABY5YAH0_9FLAO</name>
<evidence type="ECO:0000256" key="4">
    <source>
        <dbReference type="ARBA" id="ARBA00022692"/>
    </source>
</evidence>
<keyword evidence="11" id="KW-1185">Reference proteome</keyword>
<keyword evidence="10" id="KW-0675">Receptor</keyword>
<proteinExistence type="inferred from homology"/>
<accession>A0ABY5YAH0</accession>
<reference evidence="10" key="1">
    <citation type="submission" date="2022-09" db="EMBL/GenBank/DDBJ databases">
        <title>Maribacter litopenaei sp. nov., isolated from the intestinal tract of the Pacific White Shrimp, Litopenaeus vannamei.</title>
        <authorList>
            <person name="Kim S.Y."/>
            <person name="Hwang C.Y."/>
        </authorList>
    </citation>
    <scope>NUCLEOTIDE SEQUENCE</scope>
    <source>
        <strain evidence="10">HL-LV01</strain>
    </source>
</reference>
<evidence type="ECO:0000256" key="7">
    <source>
        <dbReference type="ARBA" id="ARBA00023237"/>
    </source>
</evidence>
<dbReference type="InterPro" id="IPR036942">
    <property type="entry name" value="Beta-barrel_TonB_sf"/>
</dbReference>
<dbReference type="InterPro" id="IPR039426">
    <property type="entry name" value="TonB-dep_rcpt-like"/>
</dbReference>
<protein>
    <submittedName>
        <fullName evidence="10">TonB-dependent receptor</fullName>
    </submittedName>
</protein>
<evidence type="ECO:0000256" key="3">
    <source>
        <dbReference type="ARBA" id="ARBA00022452"/>
    </source>
</evidence>
<dbReference type="EMBL" id="CP104205">
    <property type="protein sequence ID" value="UWX56048.1"/>
    <property type="molecule type" value="Genomic_DNA"/>
</dbReference>
<evidence type="ECO:0000256" key="6">
    <source>
        <dbReference type="ARBA" id="ARBA00023136"/>
    </source>
</evidence>
<dbReference type="PROSITE" id="PS52016">
    <property type="entry name" value="TONB_DEPENDENT_REC_3"/>
    <property type="match status" value="1"/>
</dbReference>
<evidence type="ECO:0000256" key="1">
    <source>
        <dbReference type="ARBA" id="ARBA00004571"/>
    </source>
</evidence>
<dbReference type="Proteomes" id="UP001059209">
    <property type="component" value="Chromosome"/>
</dbReference>
<keyword evidence="2 8" id="KW-0813">Transport</keyword>
<dbReference type="SUPFAM" id="SSF56935">
    <property type="entry name" value="Porins"/>
    <property type="match status" value="1"/>
</dbReference>
<keyword evidence="6 8" id="KW-0472">Membrane</keyword>
<evidence type="ECO:0000256" key="5">
    <source>
        <dbReference type="ARBA" id="ARBA00023077"/>
    </source>
</evidence>
<evidence type="ECO:0000259" key="9">
    <source>
        <dbReference type="Pfam" id="PF00593"/>
    </source>
</evidence>
<keyword evidence="5" id="KW-0798">TonB box</keyword>
<feature type="domain" description="TonB-dependent receptor-like beta-barrel" evidence="9">
    <location>
        <begin position="29"/>
        <end position="228"/>
    </location>
</feature>
<dbReference type="RefSeq" id="WP_260574573.1">
    <property type="nucleotide sequence ID" value="NZ_CP104205.1"/>
</dbReference>
<gene>
    <name evidence="10" type="ORF">NYZ99_06945</name>
</gene>
<evidence type="ECO:0000256" key="2">
    <source>
        <dbReference type="ARBA" id="ARBA00022448"/>
    </source>
</evidence>
<evidence type="ECO:0000313" key="10">
    <source>
        <dbReference type="EMBL" id="UWX56048.1"/>
    </source>
</evidence>
<keyword evidence="3 8" id="KW-1134">Transmembrane beta strand</keyword>
<evidence type="ECO:0000313" key="11">
    <source>
        <dbReference type="Proteomes" id="UP001059209"/>
    </source>
</evidence>
<comment type="similarity">
    <text evidence="8">Belongs to the TonB-dependent receptor family.</text>
</comment>
<sequence>MNDGRGRNINGSGINPFSTDLDFQSLSVVQSPVVNSNQFKGSNYFSYFGSLNYSFDEKYILTGVIRRDGSSRFGENTGYGTFPAASVGWNVSSEPFMQNQNFISNLQFRAGWGQMGSDSNVSPNNQFSLFASDRGNTWYPIDGQNSGANEGFAASRIGNTNAQWETSETTNIGFDLAFWNDKLEFIFDWWKKDTKDLLYQVPLPGTTGNYAAAPSVNIGGMSNSGVDFRLLEEEILQKTLHSK</sequence>
<dbReference type="InterPro" id="IPR000531">
    <property type="entry name" value="Beta-barrel_TonB"/>
</dbReference>
<evidence type="ECO:0000256" key="8">
    <source>
        <dbReference type="PROSITE-ProRule" id="PRU01360"/>
    </source>
</evidence>
<keyword evidence="7 8" id="KW-0998">Cell outer membrane</keyword>
<dbReference type="Gene3D" id="2.40.170.20">
    <property type="entry name" value="TonB-dependent receptor, beta-barrel domain"/>
    <property type="match status" value="1"/>
</dbReference>
<keyword evidence="4 8" id="KW-0812">Transmembrane</keyword>
<dbReference type="Pfam" id="PF00593">
    <property type="entry name" value="TonB_dep_Rec_b-barrel"/>
    <property type="match status" value="1"/>
</dbReference>
<organism evidence="10 11">
    <name type="scientific">Maribacter litopenaei</name>
    <dbReference type="NCBI Taxonomy" id="2976127"/>
    <lineage>
        <taxon>Bacteria</taxon>
        <taxon>Pseudomonadati</taxon>
        <taxon>Bacteroidota</taxon>
        <taxon>Flavobacteriia</taxon>
        <taxon>Flavobacteriales</taxon>
        <taxon>Flavobacteriaceae</taxon>
        <taxon>Maribacter</taxon>
    </lineage>
</organism>